<keyword evidence="3" id="KW-1185">Reference proteome</keyword>
<feature type="region of interest" description="Disordered" evidence="1">
    <location>
        <begin position="1042"/>
        <end position="1075"/>
    </location>
</feature>
<feature type="compositionally biased region" description="Polar residues" evidence="1">
    <location>
        <begin position="444"/>
        <end position="460"/>
    </location>
</feature>
<feature type="region of interest" description="Disordered" evidence="1">
    <location>
        <begin position="1424"/>
        <end position="1493"/>
    </location>
</feature>
<feature type="region of interest" description="Disordered" evidence="1">
    <location>
        <begin position="1106"/>
        <end position="1135"/>
    </location>
</feature>
<feature type="region of interest" description="Disordered" evidence="1">
    <location>
        <begin position="1"/>
        <end position="301"/>
    </location>
</feature>
<feature type="compositionally biased region" description="Basic and acidic residues" evidence="1">
    <location>
        <begin position="867"/>
        <end position="982"/>
    </location>
</feature>
<feature type="compositionally biased region" description="Polar residues" evidence="1">
    <location>
        <begin position="119"/>
        <end position="146"/>
    </location>
</feature>
<name>A0ABR4C452_9HELO</name>
<feature type="compositionally biased region" description="Low complexity" evidence="1">
    <location>
        <begin position="1201"/>
        <end position="1216"/>
    </location>
</feature>
<feature type="compositionally biased region" description="Acidic residues" evidence="1">
    <location>
        <begin position="1480"/>
        <end position="1490"/>
    </location>
</feature>
<feature type="compositionally biased region" description="Acidic residues" evidence="1">
    <location>
        <begin position="1435"/>
        <end position="1454"/>
    </location>
</feature>
<evidence type="ECO:0000256" key="1">
    <source>
        <dbReference type="SAM" id="MobiDB-lite"/>
    </source>
</evidence>
<proteinExistence type="predicted"/>
<sequence length="1764" mass="197677">MAQDIFINQGGRRLGDFEAAPNTSDVDLYAEMRQHLVTKRRSQSQMGPTTPPLDQAEDMAAKHSDQPEAGFGHNTTSRQPSAVGSPIKQSNNTISTPFVIDDSPYSTPQAQPRAAKRSASPSLTQNIPSKRQQTRHNTPTQMSPSRPLSHGPAKNLFNFDMDVDEQQGYLGDMENYEGDGGYSHDVYRSGTRSVHDGVRSGSHRVSRPSSARHTPSSRQTPAREHVTSTHQTPSRVNTSSQQHSQSSTRPHRTPQQLPLPNSVLSHRSGSRMAEDSYRQARVSVTSRRGHQQALEDINLDSHSMENEIEVVEDPMARAASLMRAARSQSRPPHRGSTIPPESMREQAQYEQHDILNGSRPAGGATPSHRGVRDDVSHTSVHNHVEQNNRAHRSVSRQQTPKPDRPQRQFVLDRLDESSGDNLEEVDMTSFFSAPQRFQKEQHSRQQSFQPTNQSPFQRGQTAAPEASRLLDYQNRPKTPTPSHRQPQSDQHAVRPPQLDSPIWAPGSGQRIRAPTSRSHTPSHPQNGAFNAFRNEQRSRSRSIAPQTLPQYQNGTTSGLSGEQHSRSRNVTPQTHLQHQNETTHGFNEDRRGRSRSAGPRTPAIERVRNQSRYRTPSRTDRVRSNFYQNERVEASKSRPQTPHNQTRTSIPDDGLDDFVAKEVLETPQPGQSPKTPKRTPQGDVDSDNEVFHTPLEELLRRIQKHPKKAPPIQTGQESLQKISSVIPSGSAFGMAKPKTQKARQREEVTPKKESNSGRGFNKNNKSEVIDLCSPDAPPRSVPMNKRIAPAVKKLLPKKAIDASAMQAKTAKITAQTKRALKEKIAPMDPEEIRQKRAAEIIIDREQKSDQQTRDLALFGEIVHDQAAEDKKAEEARAKGQREREAKMAAMLAKEEADKKIAEVEQKRKQEEAEKRKREKEIEEEQKKLKREADRKRQLAHENREKELLRKAAEEKIRAEREKKAKEEEQRELEKQKAKEKAESIQADAEELAKLKAKQEQAKQQAASLSSAKLPSVPPPKPNEEHDDLFWEVVEGEEESLFVPEAPPIVPVKSKQAGPAATKPSNSSDNKDPVSSMGVYNLEKEAEDMRQRLDLANRVADRLAAPYPKSPAAVTSTQNHAPISRPKPAAPPSKGVTRLVPVAEKSLQIPAAAPEPMPAPKSVVEKIAPQAPRAPASKIDRPPAKSKARPVQQPKITRDIMSDTSRSQSSSISGDIAPSLGYLQTFAANPSLPSIPMGMSYTEFARSQKSTAGSMLPQYKHTVRLISDVERERLEKQHNQKRVRVRDNRRMTEEQKQEMARKAAEKRTEKAREKQIERIREAAEKKGLEISDEEVNSQVEIFLEKRAIDLQKRNETLARRAQDPGHSFGRISSSDETPTAVQQLLRDSDLNNDLSAEELRLIQQRRDKQAARVAHGKIRNNAFDKAAARKSVNDLTDSEESEEDPDPEPEVEVDAETGSGAIQYQQSAEDGERDVSSDVESSSESESEDDSMTSYDMSASFASIAAETNTQIRKKRIEALKLHDLLPESGTHQERMIMIYKVHKLEVTNGHNPNEEDKFEDVTIQQFTSLAEANSCAIDTVRKAVEGREYVKLEACYVGGKYKSAVALDENHEFQISVDGYAVGPSELSPEFIANIPKRMPEKFWDVTQYTYPRPVCKVNEETGKTNTIHGEPEITRHSQFSVLEMANHQACEKLIALFKPAGSSTDHVLHYLEVLKMAREHRDQFDADGECFQAEVDGDTISAWMPYHKIEMIVAPVEIEGPLN</sequence>
<feature type="region of interest" description="Disordered" evidence="1">
    <location>
        <begin position="1168"/>
        <end position="1216"/>
    </location>
</feature>
<feature type="region of interest" description="Disordered" evidence="1">
    <location>
        <begin position="321"/>
        <end position="348"/>
    </location>
</feature>
<feature type="region of interest" description="Disordered" evidence="1">
    <location>
        <begin position="867"/>
        <end position="1027"/>
    </location>
</feature>
<feature type="compositionally biased region" description="Polar residues" evidence="1">
    <location>
        <begin position="228"/>
        <end position="238"/>
    </location>
</feature>
<feature type="region of interest" description="Disordered" evidence="1">
    <location>
        <begin position="435"/>
        <end position="693"/>
    </location>
</feature>
<feature type="compositionally biased region" description="Low complexity" evidence="1">
    <location>
        <begin position="1001"/>
        <end position="1014"/>
    </location>
</feature>
<feature type="compositionally biased region" description="Polar residues" evidence="1">
    <location>
        <begin position="1369"/>
        <end position="1379"/>
    </location>
</feature>
<protein>
    <submittedName>
        <fullName evidence="2">Uncharacterized protein</fullName>
    </submittedName>
</protein>
<feature type="compositionally biased region" description="Polar residues" evidence="1">
    <location>
        <begin position="637"/>
        <end position="649"/>
    </location>
</feature>
<feature type="compositionally biased region" description="Polar residues" evidence="1">
    <location>
        <begin position="515"/>
        <end position="528"/>
    </location>
</feature>
<feature type="compositionally biased region" description="Basic and acidic residues" evidence="1">
    <location>
        <begin position="743"/>
        <end position="755"/>
    </location>
</feature>
<evidence type="ECO:0000313" key="3">
    <source>
        <dbReference type="Proteomes" id="UP001595075"/>
    </source>
</evidence>
<comment type="caution">
    <text evidence="2">The sequence shown here is derived from an EMBL/GenBank/DDBJ whole genome shotgun (WGS) entry which is preliminary data.</text>
</comment>
<feature type="compositionally biased region" description="Polar residues" evidence="1">
    <location>
        <begin position="253"/>
        <end position="267"/>
    </location>
</feature>
<organism evidence="2 3">
    <name type="scientific">Oculimacula yallundae</name>
    <dbReference type="NCBI Taxonomy" id="86028"/>
    <lineage>
        <taxon>Eukaryota</taxon>
        <taxon>Fungi</taxon>
        <taxon>Dikarya</taxon>
        <taxon>Ascomycota</taxon>
        <taxon>Pezizomycotina</taxon>
        <taxon>Leotiomycetes</taxon>
        <taxon>Helotiales</taxon>
        <taxon>Ploettnerulaceae</taxon>
        <taxon>Oculimacula</taxon>
    </lineage>
</organism>
<feature type="compositionally biased region" description="Polar residues" evidence="1">
    <location>
        <begin position="475"/>
        <end position="490"/>
    </location>
</feature>
<reference evidence="2 3" key="1">
    <citation type="journal article" date="2024" name="Commun. Biol.">
        <title>Comparative genomic analysis of thermophilic fungi reveals convergent evolutionary adaptations and gene losses.</title>
        <authorList>
            <person name="Steindorff A.S."/>
            <person name="Aguilar-Pontes M.V."/>
            <person name="Robinson A.J."/>
            <person name="Andreopoulos B."/>
            <person name="LaButti K."/>
            <person name="Kuo A."/>
            <person name="Mondo S."/>
            <person name="Riley R."/>
            <person name="Otillar R."/>
            <person name="Haridas S."/>
            <person name="Lipzen A."/>
            <person name="Grimwood J."/>
            <person name="Schmutz J."/>
            <person name="Clum A."/>
            <person name="Reid I.D."/>
            <person name="Moisan M.C."/>
            <person name="Butler G."/>
            <person name="Nguyen T.T.M."/>
            <person name="Dewar K."/>
            <person name="Conant G."/>
            <person name="Drula E."/>
            <person name="Henrissat B."/>
            <person name="Hansel C."/>
            <person name="Singer S."/>
            <person name="Hutchinson M.I."/>
            <person name="de Vries R.P."/>
            <person name="Natvig D.O."/>
            <person name="Powell A.J."/>
            <person name="Tsang A."/>
            <person name="Grigoriev I.V."/>
        </authorList>
    </citation>
    <scope>NUCLEOTIDE SEQUENCE [LARGE SCALE GENOMIC DNA]</scope>
    <source>
        <strain evidence="2 3">CBS 494.80</strain>
    </source>
</reference>
<feature type="region of interest" description="Disordered" evidence="1">
    <location>
        <begin position="384"/>
        <end position="409"/>
    </location>
</feature>
<evidence type="ECO:0000313" key="2">
    <source>
        <dbReference type="EMBL" id="KAL2064685.1"/>
    </source>
</evidence>
<feature type="compositionally biased region" description="Polar residues" evidence="1">
    <location>
        <begin position="73"/>
        <end position="96"/>
    </location>
</feature>
<feature type="region of interest" description="Disordered" evidence="1">
    <location>
        <begin position="1356"/>
        <end position="1379"/>
    </location>
</feature>
<feature type="compositionally biased region" description="Polar residues" evidence="1">
    <location>
        <begin position="541"/>
        <end position="585"/>
    </location>
</feature>
<feature type="region of interest" description="Disordered" evidence="1">
    <location>
        <begin position="355"/>
        <end position="374"/>
    </location>
</feature>
<accession>A0ABR4C452</accession>
<feature type="compositionally biased region" description="Polar residues" evidence="1">
    <location>
        <begin position="207"/>
        <end position="220"/>
    </location>
</feature>
<feature type="compositionally biased region" description="Basic and acidic residues" evidence="1">
    <location>
        <begin position="1284"/>
        <end position="1312"/>
    </location>
</feature>
<dbReference type="EMBL" id="JAZHXI010000013">
    <property type="protein sequence ID" value="KAL2064685.1"/>
    <property type="molecule type" value="Genomic_DNA"/>
</dbReference>
<feature type="compositionally biased region" description="Low complexity" evidence="1">
    <location>
        <begin position="321"/>
        <end position="330"/>
    </location>
</feature>
<feature type="region of interest" description="Disordered" evidence="1">
    <location>
        <begin position="727"/>
        <end position="784"/>
    </location>
</feature>
<feature type="region of interest" description="Disordered" evidence="1">
    <location>
        <begin position="1273"/>
        <end position="1312"/>
    </location>
</feature>
<dbReference type="Proteomes" id="UP001595075">
    <property type="component" value="Unassembled WGS sequence"/>
</dbReference>
<feature type="compositionally biased region" description="Basic and acidic residues" evidence="1">
    <location>
        <begin position="990"/>
        <end position="1000"/>
    </location>
</feature>
<gene>
    <name evidence="2" type="ORF">VTL71DRAFT_3823</name>
</gene>